<feature type="transmembrane region" description="Helical" evidence="1">
    <location>
        <begin position="46"/>
        <end position="70"/>
    </location>
</feature>
<accession>A0A0A3J8B4</accession>
<name>A0A0A3J8B4_9BACL</name>
<dbReference type="AlphaFoldDB" id="A0A0A3J8B4"/>
<gene>
    <name evidence="2" type="ORF">CD30_06215</name>
</gene>
<dbReference type="EMBL" id="JPVQ01000007">
    <property type="protein sequence ID" value="KGR91408.1"/>
    <property type="molecule type" value="Genomic_DNA"/>
</dbReference>
<keyword evidence="1" id="KW-1133">Transmembrane helix</keyword>
<keyword evidence="1" id="KW-0472">Membrane</keyword>
<sequence>MTKDLEKRLHRLKQSYEKLPLQSDRNEIVGQLSTIKIEGKKAKKKFILPVPALVFVTFIFLGTVSTLWIINNPNLNSSLQDTEMSSTENEESEDLNTVIWAQQMKERIDDTITQASNELGLTNEQIKTLQYIQFAYTTLNYSLDLVEHNKISPEKLQDTEQDIMTAIQSPKKMLEDIKDREKLSLQEEQAFLQEYGDKVMQLSSLYNELLTTNSLQGKEPLLNDQGFFLSTNKRGAVYQYNFEAYEALFTEKFSPSALSYFEVLSMQPYFYAGDFLYSPEEMAKSLVKLETLLTNEDYEHFQDYELVKSYYEIGMLKLFTGTDTYKIKENNVYTSGFLSVLNQFIDENSVVSELSKTILQEIKTGNHSETLEKLTSEKIWMELLKNKYPDVSF</sequence>
<protein>
    <submittedName>
        <fullName evidence="2">Uncharacterized protein</fullName>
    </submittedName>
</protein>
<evidence type="ECO:0000256" key="1">
    <source>
        <dbReference type="SAM" id="Phobius"/>
    </source>
</evidence>
<dbReference type="OrthoDB" id="2725889at2"/>
<evidence type="ECO:0000313" key="3">
    <source>
        <dbReference type="Proteomes" id="UP000030595"/>
    </source>
</evidence>
<keyword evidence="1" id="KW-0812">Transmembrane</keyword>
<evidence type="ECO:0000313" key="2">
    <source>
        <dbReference type="EMBL" id="KGR91408.1"/>
    </source>
</evidence>
<reference evidence="2 3" key="1">
    <citation type="submission" date="2014-02" db="EMBL/GenBank/DDBJ databases">
        <title>Draft genome sequence of Lysinibacillus massiliensis CCUG 49529.</title>
        <authorList>
            <person name="Zhang F."/>
            <person name="Wang G."/>
            <person name="Zhang L."/>
        </authorList>
    </citation>
    <scope>NUCLEOTIDE SEQUENCE [LARGE SCALE GENOMIC DNA]</scope>
    <source>
        <strain evidence="2 3">CCUG 49529</strain>
    </source>
</reference>
<proteinExistence type="predicted"/>
<comment type="caution">
    <text evidence="2">The sequence shown here is derived from an EMBL/GenBank/DDBJ whole genome shotgun (WGS) entry which is preliminary data.</text>
</comment>
<organism evidence="2 3">
    <name type="scientific">Ureibacillus massiliensis 4400831 = CIP 108448 = CCUG 49529</name>
    <dbReference type="NCBI Taxonomy" id="1211035"/>
    <lineage>
        <taxon>Bacteria</taxon>
        <taxon>Bacillati</taxon>
        <taxon>Bacillota</taxon>
        <taxon>Bacilli</taxon>
        <taxon>Bacillales</taxon>
        <taxon>Caryophanaceae</taxon>
        <taxon>Ureibacillus</taxon>
    </lineage>
</organism>
<keyword evidence="3" id="KW-1185">Reference proteome</keyword>
<dbReference type="RefSeq" id="WP_036173875.1">
    <property type="nucleotide sequence ID" value="NZ_AVCZ01000007.1"/>
</dbReference>
<dbReference type="Proteomes" id="UP000030595">
    <property type="component" value="Unassembled WGS sequence"/>
</dbReference>